<dbReference type="EMBL" id="PTQR01000031">
    <property type="protein sequence ID" value="TKX25113.1"/>
    <property type="molecule type" value="Genomic_DNA"/>
</dbReference>
<dbReference type="AlphaFoldDB" id="A0A4U7B1U4"/>
<evidence type="ECO:0000313" key="3">
    <source>
        <dbReference type="Proteomes" id="UP000308133"/>
    </source>
</evidence>
<feature type="region of interest" description="Disordered" evidence="1">
    <location>
        <begin position="1"/>
        <end position="42"/>
    </location>
</feature>
<sequence>MSYTLPRPTIPSGPKPVSSTRSMSSKSSSSRSSSQSSLPTIPEIAVNGVTTVSPKSPEQIAAAYKQRYAAYLAATFGISVEAANADVNSVLTPRKRSDVSEEEADQIRGRFIL</sequence>
<evidence type="ECO:0000313" key="2">
    <source>
        <dbReference type="EMBL" id="TKX25113.1"/>
    </source>
</evidence>
<name>A0A4U7B1U4_9PEZI</name>
<protein>
    <submittedName>
        <fullName evidence="2">Uncharacterized protein</fullName>
    </submittedName>
</protein>
<organism evidence="2 3">
    <name type="scientific">Elsinoe australis</name>
    <dbReference type="NCBI Taxonomy" id="40998"/>
    <lineage>
        <taxon>Eukaryota</taxon>
        <taxon>Fungi</taxon>
        <taxon>Dikarya</taxon>
        <taxon>Ascomycota</taxon>
        <taxon>Pezizomycotina</taxon>
        <taxon>Dothideomycetes</taxon>
        <taxon>Dothideomycetidae</taxon>
        <taxon>Myriangiales</taxon>
        <taxon>Elsinoaceae</taxon>
        <taxon>Elsinoe</taxon>
    </lineage>
</organism>
<gene>
    <name evidence="2" type="ORF">C1H76_2605</name>
</gene>
<reference evidence="2 3" key="1">
    <citation type="submission" date="2018-02" db="EMBL/GenBank/DDBJ databases">
        <title>Draft genome sequences of Elsinoe sp., causing black scab on jojoba.</title>
        <authorList>
            <person name="Stodart B."/>
            <person name="Jeffress S."/>
            <person name="Ash G."/>
            <person name="Arun Chinnappa K."/>
        </authorList>
    </citation>
    <scope>NUCLEOTIDE SEQUENCE [LARGE SCALE GENOMIC DNA]</scope>
    <source>
        <strain evidence="2 3">Hillstone_2</strain>
    </source>
</reference>
<comment type="caution">
    <text evidence="2">The sequence shown here is derived from an EMBL/GenBank/DDBJ whole genome shotgun (WGS) entry which is preliminary data.</text>
</comment>
<accession>A0A4U7B1U4</accession>
<evidence type="ECO:0000256" key="1">
    <source>
        <dbReference type="SAM" id="MobiDB-lite"/>
    </source>
</evidence>
<dbReference type="Proteomes" id="UP000308133">
    <property type="component" value="Unassembled WGS sequence"/>
</dbReference>
<proteinExistence type="predicted"/>
<feature type="compositionally biased region" description="Low complexity" evidence="1">
    <location>
        <begin position="18"/>
        <end position="37"/>
    </location>
</feature>